<dbReference type="EMBL" id="AP009384">
    <property type="protein sequence ID" value="BAF89102.1"/>
    <property type="molecule type" value="Genomic_DNA"/>
</dbReference>
<organism evidence="10 11">
    <name type="scientific">Azorhizobium caulinodans (strain ATCC 43989 / DSM 5975 / JCM 20966 / LMG 6465 / NBRC 14845 / NCIMB 13405 / ORS 571)</name>
    <dbReference type="NCBI Taxonomy" id="438753"/>
    <lineage>
        <taxon>Bacteria</taxon>
        <taxon>Pseudomonadati</taxon>
        <taxon>Pseudomonadota</taxon>
        <taxon>Alphaproteobacteria</taxon>
        <taxon>Hyphomicrobiales</taxon>
        <taxon>Xanthobacteraceae</taxon>
        <taxon>Azorhizobium</taxon>
    </lineage>
</organism>
<evidence type="ECO:0000256" key="3">
    <source>
        <dbReference type="ARBA" id="ARBA00022475"/>
    </source>
</evidence>
<dbReference type="KEGG" id="azc:AZC_3104"/>
<feature type="transmembrane region" description="Helical" evidence="9">
    <location>
        <begin position="27"/>
        <end position="45"/>
    </location>
</feature>
<keyword evidence="5 9" id="KW-1133">Transmembrane helix</keyword>
<sequence length="311" mass="34688">MIVREKPNLFSIFFIVRRGSGSILPRILPQMLLVMTLSSVVVYGHRHAPDWVPVVSSAPFALIGIALSIFLGFRNNACYDRWWEARRQWGTLVIACRNFGRQTLLLEERGGSEGAHLRIEMVRLVIAFTYALVQHLRPSKSQPSVPSGLATSMSERFLTSRNPPDYLLRQITSLLVGARTRGLLSDIEFSLIEGTVGQMETVLGSCERIRSTPVPFAYTLLLHRTAYAFCFLLPFGFADLIGWLEPIAAGMVAYTFFGLDMLGDELEEPFGELPNDLPIAALAETIAINLREALGETDLPPFPEPVNYVLM</sequence>
<dbReference type="RefSeq" id="WP_012171628.1">
    <property type="nucleotide sequence ID" value="NC_009937.1"/>
</dbReference>
<evidence type="ECO:0000256" key="1">
    <source>
        <dbReference type="ARBA" id="ARBA00004651"/>
    </source>
</evidence>
<comment type="similarity">
    <text evidence="8">Belongs to the anion channel-forming bestrophin (TC 1.A.46) family.</text>
</comment>
<feature type="transmembrane region" description="Helical" evidence="9">
    <location>
        <begin position="51"/>
        <end position="73"/>
    </location>
</feature>
<gene>
    <name evidence="10" type="ordered locus">AZC_3104</name>
</gene>
<accession>A8IBQ4</accession>
<evidence type="ECO:0000256" key="8">
    <source>
        <dbReference type="ARBA" id="ARBA00034708"/>
    </source>
</evidence>
<dbReference type="eggNOG" id="COG3781">
    <property type="taxonomic scope" value="Bacteria"/>
</dbReference>
<dbReference type="InterPro" id="IPR044669">
    <property type="entry name" value="YneE/VCCN1/2-like"/>
</dbReference>
<dbReference type="Proteomes" id="UP000000270">
    <property type="component" value="Chromosome"/>
</dbReference>
<evidence type="ECO:0000256" key="5">
    <source>
        <dbReference type="ARBA" id="ARBA00022989"/>
    </source>
</evidence>
<dbReference type="GO" id="GO:0005886">
    <property type="term" value="C:plasma membrane"/>
    <property type="evidence" value="ECO:0007669"/>
    <property type="project" value="UniProtKB-SubCell"/>
</dbReference>
<reference evidence="10 11" key="4">
    <citation type="journal article" date="2009" name="Appl. Environ. Microbiol.">
        <title>Comparative genome-wide transcriptional profiling of Azorhizobium caulinodans ORS571 grown under free-living and symbiotic conditions.</title>
        <authorList>
            <person name="Tsukada S."/>
            <person name="Aono T."/>
            <person name="Akiba N."/>
            <person name="Lee KB."/>
            <person name="Liu CT."/>
            <person name="Toyazaki H."/>
            <person name="Oyaizu H."/>
        </authorList>
    </citation>
    <scope>NUCLEOTIDE SEQUENCE [LARGE SCALE GENOMIC DNA]</scope>
    <source>
        <strain evidence="11">ATCC 43989 / DSM 5975 / JCM 20966 / LMG 6465 / NBRC 14845 / NCIMB 13405 / ORS 571</strain>
    </source>
</reference>
<proteinExistence type="inferred from homology"/>
<dbReference type="PANTHER" id="PTHR33281">
    <property type="entry name" value="UPF0187 PROTEIN YNEE"/>
    <property type="match status" value="1"/>
</dbReference>
<protein>
    <recommendedName>
        <fullName evidence="12">Bestrophin</fullName>
    </recommendedName>
</protein>
<reference evidence="10 11" key="1">
    <citation type="journal article" date="2007" name="Appl. Environ. Microbiol.">
        <title>Rhizobial factors required for stem nodule maturation and maintenance in Sesbania rostrata-Azorhizobium caulinodans ORS571 symbiosis.</title>
        <authorList>
            <person name="Suzuki S."/>
            <person name="Aono T."/>
            <person name="Lee KB."/>
            <person name="Suzuki T."/>
            <person name="Liu CT."/>
            <person name="Miwa H."/>
            <person name="Wakao S."/>
            <person name="Iki T."/>
            <person name="Oyaizu H."/>
        </authorList>
    </citation>
    <scope>NUCLEOTIDE SEQUENCE [LARGE SCALE GENOMIC DNA]</scope>
    <source>
        <strain evidence="11">ATCC 43989 / DSM 5975 / JCM 20966 / LMG 6465 / NBRC 14845 / NCIMB 13405 / ORS 571</strain>
    </source>
</reference>
<dbReference type="Pfam" id="PF25539">
    <property type="entry name" value="Bestrophin_2"/>
    <property type="match status" value="1"/>
</dbReference>
<evidence type="ECO:0000313" key="10">
    <source>
        <dbReference type="EMBL" id="BAF89102.1"/>
    </source>
</evidence>
<comment type="subcellular location">
    <subcellularLocation>
        <location evidence="1">Cell membrane</location>
        <topology evidence="1">Multi-pass membrane protein</topology>
    </subcellularLocation>
</comment>
<evidence type="ECO:0000256" key="2">
    <source>
        <dbReference type="ARBA" id="ARBA00022448"/>
    </source>
</evidence>
<reference evidence="10 11" key="5">
    <citation type="journal article" date="2010" name="Appl. Environ. Microbiol.">
        <title>phrR-like gene praR of Azorhizobium caulinodans ORS571 is essential for symbiosis with Sesbania rostrata and is involved in expression of reb genes.</title>
        <authorList>
            <person name="Akiba N."/>
            <person name="Aono T."/>
            <person name="Toyazaki H."/>
            <person name="Sato S."/>
            <person name="Oyaizu H."/>
        </authorList>
    </citation>
    <scope>NUCLEOTIDE SEQUENCE [LARGE SCALE GENOMIC DNA]</scope>
    <source>
        <strain evidence="11">ATCC 43989 / DSM 5975 / JCM 20966 / LMG 6465 / NBRC 14845 / NCIMB 13405 / ORS 571</strain>
    </source>
</reference>
<keyword evidence="4 9" id="KW-0812">Transmembrane</keyword>
<reference evidence="10 11" key="6">
    <citation type="journal article" date="2011" name="Appl. Environ. Microbiol.">
        <title>Involvement of the azorhizobial chromosome partition gene (parA) in the onset of bacteroid differentiation during Sesbania rostrata stem nodule development.</title>
        <authorList>
            <person name="Liu CT."/>
            <person name="Lee KB."/>
            <person name="Wang YS."/>
            <person name="Peng MH."/>
            <person name="Lee KT."/>
            <person name="Suzuki S."/>
            <person name="Suzuki T."/>
            <person name="Oyaizu H."/>
        </authorList>
    </citation>
    <scope>NUCLEOTIDE SEQUENCE [LARGE SCALE GENOMIC DNA]</scope>
    <source>
        <strain evidence="11">ATCC 43989 / DSM 5975 / JCM 20966 / LMG 6465 / NBRC 14845 / NCIMB 13405 / ORS 571</strain>
    </source>
</reference>
<evidence type="ECO:0000256" key="9">
    <source>
        <dbReference type="SAM" id="Phobius"/>
    </source>
</evidence>
<dbReference type="PANTHER" id="PTHR33281:SF19">
    <property type="entry name" value="VOLTAGE-DEPENDENT ANION CHANNEL-FORMING PROTEIN YNEE"/>
    <property type="match status" value="1"/>
</dbReference>
<evidence type="ECO:0000313" key="11">
    <source>
        <dbReference type="Proteomes" id="UP000000270"/>
    </source>
</evidence>
<name>A8IBQ4_AZOC5</name>
<keyword evidence="7 9" id="KW-0472">Membrane</keyword>
<evidence type="ECO:0000256" key="6">
    <source>
        <dbReference type="ARBA" id="ARBA00023065"/>
    </source>
</evidence>
<dbReference type="HOGENOM" id="CLU_029790_4_2_5"/>
<keyword evidence="2" id="KW-0813">Transport</keyword>
<evidence type="ECO:0000256" key="4">
    <source>
        <dbReference type="ARBA" id="ARBA00022692"/>
    </source>
</evidence>
<evidence type="ECO:0008006" key="12">
    <source>
        <dbReference type="Google" id="ProtNLM"/>
    </source>
</evidence>
<keyword evidence="3" id="KW-1003">Cell membrane</keyword>
<keyword evidence="6" id="KW-0406">Ion transport</keyword>
<keyword evidence="11" id="KW-1185">Reference proteome</keyword>
<dbReference type="GO" id="GO:0005254">
    <property type="term" value="F:chloride channel activity"/>
    <property type="evidence" value="ECO:0007669"/>
    <property type="project" value="InterPro"/>
</dbReference>
<reference evidence="11" key="2">
    <citation type="submission" date="2007-04" db="EMBL/GenBank/DDBJ databases">
        <title>Complete genome sequence of the nitrogen-fixing bacterium Azorhizobium caulinodans ORS571.</title>
        <authorList>
            <person name="Lee K.B."/>
            <person name="Backer P.D."/>
            <person name="Aono T."/>
            <person name="Liu C.T."/>
            <person name="Suzuki S."/>
            <person name="Suzuki T."/>
            <person name="Kaneko T."/>
            <person name="Yamada M."/>
            <person name="Tabata S."/>
            <person name="Kupfer D.M."/>
            <person name="Najar F.Z."/>
            <person name="Wiley G.B."/>
            <person name="Roe B."/>
            <person name="Binnewies T."/>
            <person name="Ussery D."/>
            <person name="Vereecke D."/>
            <person name="Gevers D."/>
            <person name="Holsters M."/>
            <person name="Oyaizu H."/>
        </authorList>
    </citation>
    <scope>NUCLEOTIDE SEQUENCE [LARGE SCALE GENOMIC DNA]</scope>
    <source>
        <strain evidence="11">ATCC 43989 / DSM 5975 / JCM 20966 / LMG 6465 / NBRC 14845 / NCIMB 13405 / ORS 571</strain>
    </source>
</reference>
<reference evidence="10 11" key="3">
    <citation type="journal article" date="2008" name="BMC Genomics">
        <title>The genome of the versatile nitrogen fixer Azorhizobium caulinodans ORS571.</title>
        <authorList>
            <person name="Lee KB."/>
            <person name="Backer P.D."/>
            <person name="Aono T."/>
            <person name="Liu CT."/>
            <person name="Suzuki S."/>
            <person name="Suzuki T."/>
            <person name="Kaneko T."/>
            <person name="Yamada M."/>
            <person name="Tabata S."/>
            <person name="Kupfer D.M."/>
            <person name="Najar F.Z."/>
            <person name="Wiley G.B."/>
            <person name="Roe B."/>
            <person name="Binnewies T.T."/>
            <person name="Ussery D.W."/>
            <person name="D'Haeze W."/>
            <person name="Herder J.D."/>
            <person name="Gevers D."/>
            <person name="Vereecke D."/>
            <person name="Holsters M."/>
            <person name="Oyaizu H."/>
        </authorList>
    </citation>
    <scope>NUCLEOTIDE SEQUENCE [LARGE SCALE GENOMIC DNA]</scope>
    <source>
        <strain evidence="11">ATCC 43989 / DSM 5975 / JCM 20966 / LMG 6465 / NBRC 14845 / NCIMB 13405 / ORS 571</strain>
    </source>
</reference>
<evidence type="ECO:0000256" key="7">
    <source>
        <dbReference type="ARBA" id="ARBA00023136"/>
    </source>
</evidence>
<dbReference type="AlphaFoldDB" id="A8IBQ4"/>